<dbReference type="PANTHER" id="PTHR43194">
    <property type="entry name" value="HYDROLASE ALPHA/BETA FOLD FAMILY"/>
    <property type="match status" value="1"/>
</dbReference>
<dbReference type="Gene3D" id="3.40.50.1820">
    <property type="entry name" value="alpha/beta hydrolase"/>
    <property type="match status" value="1"/>
</dbReference>
<evidence type="ECO:0000259" key="1">
    <source>
        <dbReference type="Pfam" id="PF12697"/>
    </source>
</evidence>
<dbReference type="GO" id="GO:0016787">
    <property type="term" value="F:hydrolase activity"/>
    <property type="evidence" value="ECO:0007669"/>
    <property type="project" value="UniProtKB-KW"/>
</dbReference>
<accession>A0A0C6P3B8</accession>
<evidence type="ECO:0000313" key="2">
    <source>
        <dbReference type="EMBL" id="CCJ54286.1"/>
    </source>
</evidence>
<name>A0A0C6P3B8_BORBO</name>
<dbReference type="InterPro" id="IPR050228">
    <property type="entry name" value="Carboxylesterase_BioH"/>
</dbReference>
<dbReference type="RefSeq" id="WP_015064433.1">
    <property type="nucleotide sequence ID" value="NC_019382.1"/>
</dbReference>
<dbReference type="Pfam" id="PF12697">
    <property type="entry name" value="Abhydrolase_6"/>
    <property type="match status" value="1"/>
</dbReference>
<protein>
    <submittedName>
        <fullName evidence="2">Putative hydrolase</fullName>
        <ecNumber evidence="2">3.-.-.-</ecNumber>
    </submittedName>
</protein>
<sequence>MQDNKELNAAVDAWLDDAVADAVLARAATGLSATLALAASSGRWRLAVGPHGWAVQPGAPADAADVAIEADDLAWLQLLKADPVEPGWQSFGAIIRQNERFSVTGEPLRLAHLLPCLERLVELAHRGKRRAEAPAAARDMALIQGRYTVHGAGHSPVSPVYWEESGAGAPIVMLHTAGADSRQFRHQLSDVEVARDWKMYAFDMPGHGRSGMPAGWSDGEAYLLTQQAYLDACVQFLEQVVKAPAIVMGCSMGAAMSLVLGARRPDLVAGVIALEAPWRAPGRRSPLLADARVNAGLHNPSYVRALLSPTSPQAYRDEACWIYSQAGFGIYSGDLGFYSNEFDGELVGRELARTDVPVYLLTGSYDYSASPDNTRKLAALVPQAEFHEMADLGHFPMSENPDGFRPYWLGALARLRGQMR</sequence>
<feature type="domain" description="AB hydrolase-1" evidence="1">
    <location>
        <begin position="171"/>
        <end position="404"/>
    </location>
</feature>
<dbReference type="InterPro" id="IPR000073">
    <property type="entry name" value="AB_hydrolase_1"/>
</dbReference>
<dbReference type="HOGENOM" id="CLU_020336_5_0_4"/>
<reference evidence="2 3" key="1">
    <citation type="journal article" date="2012" name="BMC Genomics">
        <title>Comparative genomics of the classical Bordetella subspecies: the evolution and exchange of virulence-associated diversity amongst closely related pathogens.</title>
        <authorList>
            <person name="Park J."/>
            <person name="Zhang Y."/>
            <person name="Buboltz A.M."/>
            <person name="Zhang X."/>
            <person name="Schuster S.C."/>
            <person name="Ahuja U."/>
            <person name="Liu M."/>
            <person name="Miller J.F."/>
            <person name="Sebaihia M."/>
            <person name="Bentley S.D."/>
            <person name="Parkhill J."/>
            <person name="Harvill E.T."/>
        </authorList>
    </citation>
    <scope>NUCLEOTIDE SEQUENCE [LARGE SCALE GENOMIC DNA]</scope>
    <source>
        <strain evidence="2 3">253</strain>
    </source>
</reference>
<dbReference type="EMBL" id="HE965806">
    <property type="protein sequence ID" value="CCJ54286.1"/>
    <property type="molecule type" value="Genomic_DNA"/>
</dbReference>
<dbReference type="PANTHER" id="PTHR43194:SF2">
    <property type="entry name" value="PEROXISOMAL MEMBRANE PROTEIN LPX1"/>
    <property type="match status" value="1"/>
</dbReference>
<dbReference type="AlphaFoldDB" id="A0A0C6P3B8"/>
<dbReference type="EC" id="3.-.-.-" evidence="2"/>
<dbReference type="OrthoDB" id="8523637at2"/>
<keyword evidence="2" id="KW-0378">Hydrolase</keyword>
<dbReference type="KEGG" id="bbh:BN112_2369"/>
<dbReference type="Proteomes" id="UP000007564">
    <property type="component" value="Chromosome"/>
</dbReference>
<dbReference type="SUPFAM" id="SSF53474">
    <property type="entry name" value="alpha/beta-Hydrolases"/>
    <property type="match status" value="1"/>
</dbReference>
<dbReference type="InterPro" id="IPR029058">
    <property type="entry name" value="AB_hydrolase_fold"/>
</dbReference>
<proteinExistence type="predicted"/>
<evidence type="ECO:0000313" key="3">
    <source>
        <dbReference type="Proteomes" id="UP000007564"/>
    </source>
</evidence>
<gene>
    <name evidence="2" type="ORF">BN112_2369</name>
</gene>
<organism evidence="2 3">
    <name type="scientific">Bordetella bronchiseptica 253</name>
    <dbReference type="NCBI Taxonomy" id="568707"/>
    <lineage>
        <taxon>Bacteria</taxon>
        <taxon>Pseudomonadati</taxon>
        <taxon>Pseudomonadota</taxon>
        <taxon>Betaproteobacteria</taxon>
        <taxon>Burkholderiales</taxon>
        <taxon>Alcaligenaceae</taxon>
        <taxon>Bordetella</taxon>
    </lineage>
</organism>